<organism evidence="1 2">
    <name type="scientific">Gigaspora margarita</name>
    <dbReference type="NCBI Taxonomy" id="4874"/>
    <lineage>
        <taxon>Eukaryota</taxon>
        <taxon>Fungi</taxon>
        <taxon>Fungi incertae sedis</taxon>
        <taxon>Mucoromycota</taxon>
        <taxon>Glomeromycotina</taxon>
        <taxon>Glomeromycetes</taxon>
        <taxon>Diversisporales</taxon>
        <taxon>Gigasporaceae</taxon>
        <taxon>Gigaspora</taxon>
    </lineage>
</organism>
<dbReference type="Proteomes" id="UP000789901">
    <property type="component" value="Unassembled WGS sequence"/>
</dbReference>
<protein>
    <submittedName>
        <fullName evidence="1">13572_t:CDS:1</fullName>
    </submittedName>
</protein>
<sequence length="130" mass="14810">MYKDYPVHLPLKLANSDLTLLQANSPYYHTRAMKTNYLRTCDLLLPKIKPVALRTIYRILTGDSSVPESANIAKIDKRIRLILELGDPKVTVDLREHNPGRPSKFEVFWTVAADFLSKKATDLVTAVDER</sequence>
<keyword evidence="2" id="KW-1185">Reference proteome</keyword>
<evidence type="ECO:0000313" key="2">
    <source>
        <dbReference type="Proteomes" id="UP000789901"/>
    </source>
</evidence>
<name>A0ABN7X6Y3_GIGMA</name>
<reference evidence="1 2" key="1">
    <citation type="submission" date="2021-06" db="EMBL/GenBank/DDBJ databases">
        <authorList>
            <person name="Kallberg Y."/>
            <person name="Tangrot J."/>
            <person name="Rosling A."/>
        </authorList>
    </citation>
    <scope>NUCLEOTIDE SEQUENCE [LARGE SCALE GENOMIC DNA]</scope>
    <source>
        <strain evidence="1 2">120-4 pot B 10/14</strain>
    </source>
</reference>
<evidence type="ECO:0000313" key="1">
    <source>
        <dbReference type="EMBL" id="CAG8847418.1"/>
    </source>
</evidence>
<gene>
    <name evidence="1" type="ORF">GMARGA_LOCUS38660</name>
</gene>
<accession>A0ABN7X6Y3</accession>
<comment type="caution">
    <text evidence="1">The sequence shown here is derived from an EMBL/GenBank/DDBJ whole genome shotgun (WGS) entry which is preliminary data.</text>
</comment>
<proteinExistence type="predicted"/>
<dbReference type="EMBL" id="CAJVQB010087545">
    <property type="protein sequence ID" value="CAG8847418.1"/>
    <property type="molecule type" value="Genomic_DNA"/>
</dbReference>